<gene>
    <name evidence="1" type="primary">WBGene00204822</name>
</gene>
<dbReference type="AlphaFoldDB" id="A0A2A6CDX3"/>
<proteinExistence type="predicted"/>
<dbReference type="EnsemblMetazoa" id="PPA31959.1">
    <property type="protein sequence ID" value="PPA31959.1"/>
    <property type="gene ID" value="WBGene00204822"/>
</dbReference>
<organism evidence="1 2">
    <name type="scientific">Pristionchus pacificus</name>
    <name type="common">Parasitic nematode worm</name>
    <dbReference type="NCBI Taxonomy" id="54126"/>
    <lineage>
        <taxon>Eukaryota</taxon>
        <taxon>Metazoa</taxon>
        <taxon>Ecdysozoa</taxon>
        <taxon>Nematoda</taxon>
        <taxon>Chromadorea</taxon>
        <taxon>Rhabditida</taxon>
        <taxon>Rhabditina</taxon>
        <taxon>Diplogasteromorpha</taxon>
        <taxon>Diplogasteroidea</taxon>
        <taxon>Neodiplogasteridae</taxon>
        <taxon>Pristionchus</taxon>
    </lineage>
</organism>
<evidence type="ECO:0000313" key="1">
    <source>
        <dbReference type="EnsemblMetazoa" id="PPA31959.1"/>
    </source>
</evidence>
<accession>A0A8R1UIH0</accession>
<keyword evidence="2" id="KW-1185">Reference proteome</keyword>
<protein>
    <submittedName>
        <fullName evidence="1">Uncharacterized protein</fullName>
    </submittedName>
</protein>
<dbReference type="Proteomes" id="UP000005239">
    <property type="component" value="Unassembled WGS sequence"/>
</dbReference>
<accession>A0A2A6CDX3</accession>
<reference evidence="1" key="2">
    <citation type="submission" date="2022-06" db="UniProtKB">
        <authorList>
            <consortium name="EnsemblMetazoa"/>
        </authorList>
    </citation>
    <scope>IDENTIFICATION</scope>
    <source>
        <strain evidence="1">PS312</strain>
    </source>
</reference>
<evidence type="ECO:0000313" key="2">
    <source>
        <dbReference type="Proteomes" id="UP000005239"/>
    </source>
</evidence>
<sequence length="197" mass="21920">NVASLKIDSAAILVNGALSTQLTSNLLANVDVLVQQVEGWTGDAGFEERAIMFKFHKIRLRFWFQNSVPALVMIPNSRPWISPGRVAVLAILLLRVHHTHQRAPDEKVADLLHVLLAALARHHFRRLRQQLLLVDILLEEQLQWCVVDDYQNGCRIEISTGDVSQLVHATPRCRTLLISVVVGTAVAGAIECCCKGH</sequence>
<reference evidence="2" key="1">
    <citation type="journal article" date="2008" name="Nat. Genet.">
        <title>The Pristionchus pacificus genome provides a unique perspective on nematode lifestyle and parasitism.</title>
        <authorList>
            <person name="Dieterich C."/>
            <person name="Clifton S.W."/>
            <person name="Schuster L.N."/>
            <person name="Chinwalla A."/>
            <person name="Delehaunty K."/>
            <person name="Dinkelacker I."/>
            <person name="Fulton L."/>
            <person name="Fulton R."/>
            <person name="Godfrey J."/>
            <person name="Minx P."/>
            <person name="Mitreva M."/>
            <person name="Roeseler W."/>
            <person name="Tian H."/>
            <person name="Witte H."/>
            <person name="Yang S.P."/>
            <person name="Wilson R.K."/>
            <person name="Sommer R.J."/>
        </authorList>
    </citation>
    <scope>NUCLEOTIDE SEQUENCE [LARGE SCALE GENOMIC DNA]</scope>
    <source>
        <strain evidence="2">PS312</strain>
    </source>
</reference>
<name>A0A2A6CDX3_PRIPA</name>